<evidence type="ECO:0000313" key="1">
    <source>
        <dbReference type="EMBL" id="AHF13528.1"/>
    </source>
</evidence>
<dbReference type="Proteomes" id="UP000018901">
    <property type="component" value="Chromosome"/>
</dbReference>
<dbReference type="InterPro" id="IPR043148">
    <property type="entry name" value="TagF_C"/>
</dbReference>
<dbReference type="eggNOG" id="ENOG50341IM">
    <property type="taxonomic scope" value="Bacteria"/>
</dbReference>
<evidence type="ECO:0000313" key="2">
    <source>
        <dbReference type="Proteomes" id="UP000018901"/>
    </source>
</evidence>
<dbReference type="Gene3D" id="3.40.50.12580">
    <property type="match status" value="1"/>
</dbReference>
<gene>
    <name evidence="1" type="ORF">BARVI_00410</name>
</gene>
<proteinExistence type="predicted"/>
<protein>
    <submittedName>
        <fullName evidence="1">Uncharacterized protein</fullName>
    </submittedName>
</protein>
<keyword evidence="2" id="KW-1185">Reference proteome</keyword>
<dbReference type="KEGG" id="bvs:BARVI_00410"/>
<dbReference type="OrthoDB" id="9803238at2"/>
<dbReference type="GeneID" id="90527943"/>
<dbReference type="RefSeq" id="WP_025277313.1">
    <property type="nucleotide sequence ID" value="NZ_CP007034.1"/>
</dbReference>
<organism evidence="1 2">
    <name type="scientific">Barnesiella viscericola DSM 18177</name>
    <dbReference type="NCBI Taxonomy" id="880074"/>
    <lineage>
        <taxon>Bacteria</taxon>
        <taxon>Pseudomonadati</taxon>
        <taxon>Bacteroidota</taxon>
        <taxon>Bacteroidia</taxon>
        <taxon>Bacteroidales</taxon>
        <taxon>Barnesiellaceae</taxon>
        <taxon>Barnesiella</taxon>
    </lineage>
</organism>
<dbReference type="SUPFAM" id="SSF53756">
    <property type="entry name" value="UDP-Glycosyltransferase/glycogen phosphorylase"/>
    <property type="match status" value="1"/>
</dbReference>
<dbReference type="STRING" id="880074.BARVI_00410"/>
<dbReference type="AlphaFoldDB" id="W0EVE2"/>
<dbReference type="HOGENOM" id="CLU_675534_0_0_10"/>
<name>W0EVE2_9BACT</name>
<reference evidence="1 2" key="1">
    <citation type="submission" date="2013-12" db="EMBL/GenBank/DDBJ databases">
        <authorList>
            <consortium name="DOE Joint Genome Institute"/>
            <person name="Eisen J."/>
            <person name="Huntemann M."/>
            <person name="Han J."/>
            <person name="Chen A."/>
            <person name="Kyrpides N."/>
            <person name="Mavromatis K."/>
            <person name="Markowitz V."/>
            <person name="Palaniappan K."/>
            <person name="Ivanova N."/>
            <person name="Schaumberg A."/>
            <person name="Pati A."/>
            <person name="Liolios K."/>
            <person name="Nordberg H.P."/>
            <person name="Cantor M.N."/>
            <person name="Hua S.X."/>
            <person name="Woyke T."/>
        </authorList>
    </citation>
    <scope>NUCLEOTIDE SEQUENCE [LARGE SCALE GENOMIC DNA]</scope>
    <source>
        <strain evidence="2">DSM 18177</strain>
    </source>
</reference>
<accession>W0EVE2</accession>
<sequence length="407" mass="47339">MKILFFDYWLKGIANFNRLMPELRRQCPDAEVKMLHVGSWKEPQEAVVNEHEGFISYDISYYKTWSLYKVLKKERPDVLIMLNIYYLCDKALIVFCKRLGIKTVYLAHGKFSTIADDGLNHFLKQDLKKNFISKIRRDTINTLLNYFLSTWLSHRPIRFVTSMVAMVHDPASMTLNSMYTDELDTDLKLVYYESDKQVLIEKRKFPDKHIYVVGNPELDSFVNTPLIPRLDFLSRIGLSDKPYLLYLDDGYVQARLMDKETWHIHLSEIAEIVKKADMQFVIKLHPRTPLSEHVQFFSKEHIIPFGKEVDFKSLIAHSETVTSFVSTTISFALLLGKRVISPRWGSTSTVGRPYPESVIHYSEDPEDFAEWLVNKKPCNTSGDYVEKNLGLLDGKAIPRIINRILNV</sequence>
<dbReference type="EMBL" id="CP007034">
    <property type="protein sequence ID" value="AHF13528.1"/>
    <property type="molecule type" value="Genomic_DNA"/>
</dbReference>